<dbReference type="GO" id="GO:0005886">
    <property type="term" value="C:plasma membrane"/>
    <property type="evidence" value="ECO:0007669"/>
    <property type="project" value="UniProtKB-SubCell"/>
</dbReference>
<keyword evidence="8" id="KW-1185">Reference proteome</keyword>
<feature type="transmembrane region" description="Helical" evidence="6">
    <location>
        <begin position="88"/>
        <end position="108"/>
    </location>
</feature>
<dbReference type="EMBL" id="BMAY01000001">
    <property type="protein sequence ID" value="GFZ26267.1"/>
    <property type="molecule type" value="Genomic_DNA"/>
</dbReference>
<keyword evidence="2" id="KW-1003">Cell membrane</keyword>
<feature type="transmembrane region" description="Helical" evidence="6">
    <location>
        <begin position="328"/>
        <end position="348"/>
    </location>
</feature>
<feature type="transmembrane region" description="Helical" evidence="6">
    <location>
        <begin position="114"/>
        <end position="137"/>
    </location>
</feature>
<dbReference type="PANTHER" id="PTHR43652">
    <property type="entry name" value="BASIC AMINO ACID ANTIPORTER YFCC-RELATED"/>
    <property type="match status" value="1"/>
</dbReference>
<evidence type="ECO:0000256" key="5">
    <source>
        <dbReference type="ARBA" id="ARBA00023136"/>
    </source>
</evidence>
<dbReference type="InterPro" id="IPR051679">
    <property type="entry name" value="DASS-Related_Transporters"/>
</dbReference>
<comment type="caution">
    <text evidence="7">The sequence shown here is derived from an EMBL/GenBank/DDBJ whole genome shotgun (WGS) entry which is preliminary data.</text>
</comment>
<keyword evidence="4 6" id="KW-1133">Transmembrane helix</keyword>
<dbReference type="Pfam" id="PF03606">
    <property type="entry name" value="DcuC"/>
    <property type="match status" value="1"/>
</dbReference>
<evidence type="ECO:0000256" key="4">
    <source>
        <dbReference type="ARBA" id="ARBA00022989"/>
    </source>
</evidence>
<name>A0A916VH55_9LACO</name>
<feature type="transmembrane region" description="Helical" evidence="6">
    <location>
        <begin position="413"/>
        <end position="433"/>
    </location>
</feature>
<evidence type="ECO:0000256" key="6">
    <source>
        <dbReference type="SAM" id="Phobius"/>
    </source>
</evidence>
<feature type="transmembrane region" description="Helical" evidence="6">
    <location>
        <begin position="173"/>
        <end position="191"/>
    </location>
</feature>
<evidence type="ECO:0000256" key="3">
    <source>
        <dbReference type="ARBA" id="ARBA00022692"/>
    </source>
</evidence>
<accession>A0A916VH55</accession>
<feature type="transmembrane region" description="Helical" evidence="6">
    <location>
        <begin position="284"/>
        <end position="308"/>
    </location>
</feature>
<evidence type="ECO:0000256" key="2">
    <source>
        <dbReference type="ARBA" id="ARBA00022475"/>
    </source>
</evidence>
<gene>
    <name evidence="7" type="ORF">LCB40_01470</name>
</gene>
<dbReference type="Proteomes" id="UP000677218">
    <property type="component" value="Unassembled WGS sequence"/>
</dbReference>
<sequence length="434" mass="46949">MDAKKLIDGTVYKPVAIPNTYQQIKKQHQTVWTVVVQFLTAQVNGIADSIDIIAFVLILGGCIGVIHANGALDSGMQRLSEVIKGKQALLIVIVMGLIALGGTTFGLAEETMAFYPILIPVFLLAGYDTLTVVATVFLGSALGTMGSTVNPFSVVIASNAAGINFSSGLGLRIAFLAAIVIVSMIYVIHYGEKVRRDPAKSLVADQYQADRDKFLDMDALTSDRKFTWRQKLTLLVFAAAFVIMVWGVQQKGWYFTEITVVFLGCAYIFGLISGLSESKFMDSFVAGACDLLGVALTIGLARSVSIVLEESNTSDTLMHAFASKISGMSPLMFVWCLFVVYIILGFFIQSSSGLAVLSMPIMAPLADVVGVDRANVINAYNWGQGFISFLAPTGLILMSLAMAGIGFDRWLKWIWKLLIILFVLALIFLAIGLL</sequence>
<dbReference type="InterPro" id="IPR018385">
    <property type="entry name" value="C4_dicarb_anaerob_car-like"/>
</dbReference>
<feature type="transmembrane region" description="Helical" evidence="6">
    <location>
        <begin position="386"/>
        <end position="407"/>
    </location>
</feature>
<feature type="transmembrane region" description="Helical" evidence="6">
    <location>
        <begin position="52"/>
        <end position="72"/>
    </location>
</feature>
<evidence type="ECO:0000256" key="1">
    <source>
        <dbReference type="ARBA" id="ARBA00004651"/>
    </source>
</evidence>
<evidence type="ECO:0000313" key="7">
    <source>
        <dbReference type="EMBL" id="GFZ26267.1"/>
    </source>
</evidence>
<proteinExistence type="predicted"/>
<keyword evidence="5 6" id="KW-0472">Membrane</keyword>
<keyword evidence="3 6" id="KW-0812">Transmembrane</keyword>
<feature type="transmembrane region" description="Helical" evidence="6">
    <location>
        <begin position="254"/>
        <end position="272"/>
    </location>
</feature>
<feature type="transmembrane region" description="Helical" evidence="6">
    <location>
        <begin position="232"/>
        <end position="248"/>
    </location>
</feature>
<protein>
    <submittedName>
        <fullName evidence="7">C4-dicarboxylate anaerobic carrier</fullName>
    </submittedName>
</protein>
<organism evidence="7 8">
    <name type="scientific">Lactobacillus corticis</name>
    <dbReference type="NCBI Taxonomy" id="2201249"/>
    <lineage>
        <taxon>Bacteria</taxon>
        <taxon>Bacillati</taxon>
        <taxon>Bacillota</taxon>
        <taxon>Bacilli</taxon>
        <taxon>Lactobacillales</taxon>
        <taxon>Lactobacillaceae</taxon>
        <taxon>Lactobacillus</taxon>
    </lineage>
</organism>
<dbReference type="AlphaFoldDB" id="A0A916VH55"/>
<evidence type="ECO:0000313" key="8">
    <source>
        <dbReference type="Proteomes" id="UP000677218"/>
    </source>
</evidence>
<dbReference type="PANTHER" id="PTHR43652:SF6">
    <property type="entry name" value="ARGININE REPRESSOR"/>
    <property type="match status" value="1"/>
</dbReference>
<reference evidence="7" key="1">
    <citation type="submission" date="2020-08" db="EMBL/GenBank/DDBJ databases">
        <title>Taxonomic study for Lactobacillus species isolated from hardwood bark.</title>
        <authorList>
            <person name="Tohno M."/>
            <person name="Tanizawa Y."/>
        </authorList>
    </citation>
    <scope>NUCLEOTIDE SEQUENCE</scope>
    <source>
        <strain evidence="7">B40</strain>
    </source>
</reference>
<comment type="subcellular location">
    <subcellularLocation>
        <location evidence="1">Cell membrane</location>
        <topology evidence="1">Multi-pass membrane protein</topology>
    </subcellularLocation>
</comment>